<dbReference type="GO" id="GO:0005506">
    <property type="term" value="F:iron ion binding"/>
    <property type="evidence" value="ECO:0007669"/>
    <property type="project" value="InterPro"/>
</dbReference>
<dbReference type="InterPro" id="IPR036396">
    <property type="entry name" value="Cyt_P450_sf"/>
</dbReference>
<evidence type="ECO:0000256" key="1">
    <source>
        <dbReference type="ARBA" id="ARBA00010617"/>
    </source>
</evidence>
<dbReference type="EMBL" id="LR862131">
    <property type="protein sequence ID" value="CAD1837018.1"/>
    <property type="molecule type" value="Genomic_DNA"/>
</dbReference>
<evidence type="ECO:0000256" key="3">
    <source>
        <dbReference type="ARBA" id="ARBA00023002"/>
    </source>
</evidence>
<keyword evidence="4" id="KW-0408">Iron</keyword>
<reference evidence="6" key="1">
    <citation type="submission" date="2020-07" db="EMBL/GenBank/DDBJ databases">
        <authorList>
            <person name="Lin J."/>
        </authorList>
    </citation>
    <scope>NUCLEOTIDE SEQUENCE</scope>
</reference>
<comment type="similarity">
    <text evidence="1">Belongs to the cytochrome P450 family.</text>
</comment>
<feature type="signal peptide" evidence="5">
    <location>
        <begin position="1"/>
        <end position="20"/>
    </location>
</feature>
<evidence type="ECO:0000313" key="6">
    <source>
        <dbReference type="EMBL" id="CAD1837018.1"/>
    </source>
</evidence>
<dbReference type="Gene3D" id="1.10.630.10">
    <property type="entry name" value="Cytochrome P450"/>
    <property type="match status" value="1"/>
</dbReference>
<accession>A0A6V7Q211</accession>
<dbReference type="GO" id="GO:0020037">
    <property type="term" value="F:heme binding"/>
    <property type="evidence" value="ECO:0007669"/>
    <property type="project" value="InterPro"/>
</dbReference>
<dbReference type="SUPFAM" id="SSF48264">
    <property type="entry name" value="Cytochrome P450"/>
    <property type="match status" value="1"/>
</dbReference>
<organism evidence="6">
    <name type="scientific">Ananas comosus var. bracteatus</name>
    <name type="common">red pineapple</name>
    <dbReference type="NCBI Taxonomy" id="296719"/>
    <lineage>
        <taxon>Eukaryota</taxon>
        <taxon>Viridiplantae</taxon>
        <taxon>Streptophyta</taxon>
        <taxon>Embryophyta</taxon>
        <taxon>Tracheophyta</taxon>
        <taxon>Spermatophyta</taxon>
        <taxon>Magnoliopsida</taxon>
        <taxon>Liliopsida</taxon>
        <taxon>Poales</taxon>
        <taxon>Bromeliaceae</taxon>
        <taxon>Bromelioideae</taxon>
        <taxon>Ananas</taxon>
    </lineage>
</organism>
<sequence length="204" mass="23092">MSRWVACSIHLRLLPILSHAADARSPVDLQDLLLRLTFDNICGLAFDKDPEMLSPGLPENAFAVAFDRATEATLQRFIFPKFVWQFKKRLQFGMETTLASSVPHVDHYLSAVIKARKLELVSRFMKKGERRSPAPSTSFLSLFLSRHDDLLFVSVALSLSSSIRFCRAERHATLLARFEEALGRLRPSELHPRLRSVAVCTVNV</sequence>
<keyword evidence="2" id="KW-0479">Metal-binding</keyword>
<proteinExistence type="inferred from homology"/>
<dbReference type="PANTHER" id="PTHR24296">
    <property type="entry name" value="CYTOCHROME P450"/>
    <property type="match status" value="1"/>
</dbReference>
<keyword evidence="5" id="KW-0732">Signal</keyword>
<evidence type="ECO:0000256" key="5">
    <source>
        <dbReference type="SAM" id="SignalP"/>
    </source>
</evidence>
<dbReference type="GO" id="GO:0004497">
    <property type="term" value="F:monooxygenase activity"/>
    <property type="evidence" value="ECO:0007669"/>
    <property type="project" value="InterPro"/>
</dbReference>
<dbReference type="AlphaFoldDB" id="A0A6V7Q211"/>
<evidence type="ECO:0000256" key="4">
    <source>
        <dbReference type="ARBA" id="ARBA00023004"/>
    </source>
</evidence>
<evidence type="ECO:0000256" key="2">
    <source>
        <dbReference type="ARBA" id="ARBA00022723"/>
    </source>
</evidence>
<feature type="chain" id="PRO_5028483708" evidence="5">
    <location>
        <begin position="21"/>
        <end position="204"/>
    </location>
</feature>
<name>A0A6V7Q211_ANACO</name>
<dbReference type="GO" id="GO:0016705">
    <property type="term" value="F:oxidoreductase activity, acting on paired donors, with incorporation or reduction of molecular oxygen"/>
    <property type="evidence" value="ECO:0007669"/>
    <property type="project" value="InterPro"/>
</dbReference>
<keyword evidence="3" id="KW-0560">Oxidoreductase</keyword>
<protein>
    <submittedName>
        <fullName evidence="6">Uncharacterized protein</fullName>
    </submittedName>
</protein>
<gene>
    <name evidence="6" type="ORF">CB5_LOCUS20229</name>
</gene>